<reference evidence="2" key="2">
    <citation type="journal article" date="2022" name="Syst. Appl. Microbiol.">
        <title>Physiological and genomic characterisation of Luteimonas fraxinea sp. nov., a bacterial species associated with trees tolerant to ash dieback.</title>
        <authorList>
            <person name="Ulrich K."/>
            <person name="Becker R."/>
            <person name="Behrendt U."/>
            <person name="Kube M."/>
            <person name="Schneck V."/>
            <person name="Ulrich A."/>
        </authorList>
    </citation>
    <scope>NUCLEOTIDE SEQUENCE</scope>
    <source>
        <strain evidence="2">A1P009</strain>
    </source>
</reference>
<keyword evidence="3" id="KW-1185">Reference proteome</keyword>
<dbReference type="Proteomes" id="UP001430360">
    <property type="component" value="Unassembled WGS sequence"/>
</dbReference>
<keyword evidence="1" id="KW-1133">Transmembrane helix</keyword>
<proteinExistence type="predicted"/>
<dbReference type="RefSeq" id="WP_232134131.1">
    <property type="nucleotide sequence ID" value="NZ_CP089507.1"/>
</dbReference>
<feature type="transmembrane region" description="Helical" evidence="1">
    <location>
        <begin position="70"/>
        <end position="87"/>
    </location>
</feature>
<keyword evidence="1" id="KW-0812">Transmembrane</keyword>
<feature type="transmembrane region" description="Helical" evidence="1">
    <location>
        <begin position="38"/>
        <end position="58"/>
    </location>
</feature>
<evidence type="ECO:0000313" key="2">
    <source>
        <dbReference type="EMBL" id="MCD9095600.1"/>
    </source>
</evidence>
<reference evidence="2" key="1">
    <citation type="submission" date="2021-12" db="EMBL/GenBank/DDBJ databases">
        <authorList>
            <person name="Ulrich A."/>
        </authorList>
    </citation>
    <scope>NUCLEOTIDE SEQUENCE</scope>
    <source>
        <strain evidence="2">A1P009</strain>
    </source>
</reference>
<evidence type="ECO:0008006" key="4">
    <source>
        <dbReference type="Google" id="ProtNLM"/>
    </source>
</evidence>
<dbReference type="EMBL" id="JAJQKU010000001">
    <property type="protein sequence ID" value="MCD9095600.1"/>
    <property type="molecule type" value="Genomic_DNA"/>
</dbReference>
<feature type="transmembrane region" description="Helical" evidence="1">
    <location>
        <begin position="12"/>
        <end position="32"/>
    </location>
</feature>
<keyword evidence="1" id="KW-0472">Membrane</keyword>
<name>A0ABS8U9N1_9GAMM</name>
<evidence type="ECO:0000313" key="3">
    <source>
        <dbReference type="Proteomes" id="UP001430360"/>
    </source>
</evidence>
<sequence length="107" mass="11449">MLNPFVHLEKNLGRAALLFIAALLGTAALTLALNELGYGTNLAVLPVLATMPFVAWFMSKAACAQRKSPWLYGLGSLVPPVAIYLFLSLNDQDMAINLANRSGKSDA</sequence>
<comment type="caution">
    <text evidence="2">The sequence shown here is derived from an EMBL/GenBank/DDBJ whole genome shotgun (WGS) entry which is preliminary data.</text>
</comment>
<protein>
    <recommendedName>
        <fullName evidence="4">DUF805 domain-containing protein</fullName>
    </recommendedName>
</protein>
<accession>A0ABS8U9N1</accession>
<evidence type="ECO:0000256" key="1">
    <source>
        <dbReference type="SAM" id="Phobius"/>
    </source>
</evidence>
<gene>
    <name evidence="2" type="ORF">LTT95_01400</name>
</gene>
<organism evidence="2 3">
    <name type="scientific">Luteimonas fraxinea</name>
    <dbReference type="NCBI Taxonomy" id="2901869"/>
    <lineage>
        <taxon>Bacteria</taxon>
        <taxon>Pseudomonadati</taxon>
        <taxon>Pseudomonadota</taxon>
        <taxon>Gammaproteobacteria</taxon>
        <taxon>Lysobacterales</taxon>
        <taxon>Lysobacteraceae</taxon>
        <taxon>Luteimonas</taxon>
    </lineage>
</organism>